<comment type="caution">
    <text evidence="1">The sequence shown here is derived from an EMBL/GenBank/DDBJ whole genome shotgun (WGS) entry which is preliminary data.</text>
</comment>
<protein>
    <submittedName>
        <fullName evidence="1">Four-helix bundle copper-binding protein</fullName>
    </submittedName>
</protein>
<proteinExistence type="predicted"/>
<gene>
    <name evidence="1" type="ORF">RAMLITH_17155</name>
</gene>
<name>A0A7X6I7M4_9BURK</name>
<accession>A0A7X6I7M4</accession>
<sequence>MPHQNYQSCIDACNACAVACNHCAISCLMEPDVKMMARCIALDIDCAEICQFAAAAMSRASESSRLVCQACAEICRLCGEECAKHRMEHCQQCAQACMRCADECSKMAAMA</sequence>
<dbReference type="PANTHER" id="PTHR37310">
    <property type="entry name" value="CYTOPLASMIC PROTEIN-RELATED"/>
    <property type="match status" value="1"/>
</dbReference>
<evidence type="ECO:0000313" key="2">
    <source>
        <dbReference type="Proteomes" id="UP000521868"/>
    </source>
</evidence>
<organism evidence="1 2">
    <name type="scientific">Ramlibacter lithotrophicus</name>
    <dbReference type="NCBI Taxonomy" id="2606681"/>
    <lineage>
        <taxon>Bacteria</taxon>
        <taxon>Pseudomonadati</taxon>
        <taxon>Pseudomonadota</taxon>
        <taxon>Betaproteobacteria</taxon>
        <taxon>Burkholderiales</taxon>
        <taxon>Comamonadaceae</taxon>
        <taxon>Ramlibacter</taxon>
    </lineage>
</organism>
<dbReference type="Proteomes" id="UP000521868">
    <property type="component" value="Unassembled WGS sequence"/>
</dbReference>
<dbReference type="PANTHER" id="PTHR37310:SF1">
    <property type="entry name" value="CYTOPLASMIC PROTEIN"/>
    <property type="match status" value="1"/>
</dbReference>
<dbReference type="AlphaFoldDB" id="A0A7X6I7M4"/>
<dbReference type="InterPro" id="IPR005560">
    <property type="entry name" value="Csp_YhjQ"/>
</dbReference>
<dbReference type="InterPro" id="IPR044543">
    <property type="entry name" value="YHJQ-like"/>
</dbReference>
<reference evidence="1 2" key="1">
    <citation type="journal article" date="2020" name="Nature">
        <title>Bacterial chemolithoautotrophy via manganese oxidation.</title>
        <authorList>
            <person name="Yu H."/>
            <person name="Leadbetter J.R."/>
        </authorList>
    </citation>
    <scope>NUCLEOTIDE SEQUENCE [LARGE SCALE GENOMIC DNA]</scope>
    <source>
        <strain evidence="1 2">RBP-1</strain>
    </source>
</reference>
<dbReference type="Gene3D" id="1.20.1270.360">
    <property type="match status" value="1"/>
</dbReference>
<dbReference type="EMBL" id="VTOX01000006">
    <property type="protein sequence ID" value="NKE67553.1"/>
    <property type="molecule type" value="Genomic_DNA"/>
</dbReference>
<evidence type="ECO:0000313" key="1">
    <source>
        <dbReference type="EMBL" id="NKE67553.1"/>
    </source>
</evidence>
<dbReference type="RefSeq" id="WP_168108670.1">
    <property type="nucleotide sequence ID" value="NZ_VTOX01000006.1"/>
</dbReference>
<dbReference type="CDD" id="cd08026">
    <property type="entry name" value="DUF326"/>
    <property type="match status" value="1"/>
</dbReference>
<keyword evidence="2" id="KW-1185">Reference proteome</keyword>
<dbReference type="Pfam" id="PF03860">
    <property type="entry name" value="Csp"/>
    <property type="match status" value="1"/>
</dbReference>